<evidence type="ECO:0000313" key="2">
    <source>
        <dbReference type="EMBL" id="RMX40851.1"/>
    </source>
</evidence>
<organism evidence="2 3">
    <name type="scientific">Pocillopora damicornis</name>
    <name type="common">Cauliflower coral</name>
    <name type="synonym">Millepora damicornis</name>
    <dbReference type="NCBI Taxonomy" id="46731"/>
    <lineage>
        <taxon>Eukaryota</taxon>
        <taxon>Metazoa</taxon>
        <taxon>Cnidaria</taxon>
        <taxon>Anthozoa</taxon>
        <taxon>Hexacorallia</taxon>
        <taxon>Scleractinia</taxon>
        <taxon>Astrocoeniina</taxon>
        <taxon>Pocilloporidae</taxon>
        <taxon>Pocillopora</taxon>
    </lineage>
</organism>
<proteinExistence type="predicted"/>
<dbReference type="EMBL" id="RCHS01003571">
    <property type="protein sequence ID" value="RMX40851.1"/>
    <property type="molecule type" value="Genomic_DNA"/>
</dbReference>
<evidence type="ECO:0000313" key="3">
    <source>
        <dbReference type="Proteomes" id="UP000275408"/>
    </source>
</evidence>
<feature type="compositionally biased region" description="Basic and acidic residues" evidence="1">
    <location>
        <begin position="14"/>
        <end position="23"/>
    </location>
</feature>
<keyword evidence="3" id="KW-1185">Reference proteome</keyword>
<protein>
    <submittedName>
        <fullName evidence="2">Uncharacterized protein</fullName>
    </submittedName>
</protein>
<evidence type="ECO:0000256" key="1">
    <source>
        <dbReference type="SAM" id="MobiDB-lite"/>
    </source>
</evidence>
<feature type="region of interest" description="Disordered" evidence="1">
    <location>
        <begin position="1"/>
        <end position="24"/>
    </location>
</feature>
<dbReference type="AlphaFoldDB" id="A0A3M6THP6"/>
<dbReference type="Proteomes" id="UP000275408">
    <property type="component" value="Unassembled WGS sequence"/>
</dbReference>
<comment type="caution">
    <text evidence="2">The sequence shown here is derived from an EMBL/GenBank/DDBJ whole genome shotgun (WGS) entry which is preliminary data.</text>
</comment>
<name>A0A3M6THP6_POCDA</name>
<accession>A0A3M6THP6</accession>
<reference evidence="2 3" key="1">
    <citation type="journal article" date="2018" name="Sci. Rep.">
        <title>Comparative analysis of the Pocillopora damicornis genome highlights role of immune system in coral evolution.</title>
        <authorList>
            <person name="Cunning R."/>
            <person name="Bay R.A."/>
            <person name="Gillette P."/>
            <person name="Baker A.C."/>
            <person name="Traylor-Knowles N."/>
        </authorList>
    </citation>
    <scope>NUCLEOTIDE SEQUENCE [LARGE SCALE GENOMIC DNA]</scope>
    <source>
        <strain evidence="2">RSMAS</strain>
        <tissue evidence="2">Whole animal</tissue>
    </source>
</reference>
<sequence>MPELCKQVHNAKWQPRDYKKSGDNRNGGSNFGFTLCAVSSVSCGMNPCSGGPLSRLENDGIHSYYDKCWDGEAPSEEDNTIRFLPLVHLNGKQSCHDESEAPGGHNHAVVNPHGVSSMVYRASYRQIAFNTDGCKLQH</sequence>
<gene>
    <name evidence="2" type="ORF">pdam_00006509</name>
</gene>